<evidence type="ECO:0000313" key="2">
    <source>
        <dbReference type="Proteomes" id="UP000282971"/>
    </source>
</evidence>
<dbReference type="RefSeq" id="WP_127745691.1">
    <property type="nucleotide sequence ID" value="NZ_SACN01000003.1"/>
</dbReference>
<dbReference type="OrthoDB" id="7909078at2"/>
<name>A0A437LYN2_9SPHN</name>
<protein>
    <submittedName>
        <fullName evidence="1">Uncharacterized protein</fullName>
    </submittedName>
</protein>
<dbReference type="EMBL" id="SACN01000003">
    <property type="protein sequence ID" value="RVT90433.1"/>
    <property type="molecule type" value="Genomic_DNA"/>
</dbReference>
<proteinExistence type="predicted"/>
<accession>A0A437LYN2</accession>
<sequence>MKEAGSTSPDGISDQHIEASHWVQRHANPTSLIVIALLLASTWLGILGGRPNPVSVVETGEAQLTIKSPATLRNGTFYETRITIEPKISIKQLTLAISPALWRDITINSGIPAAEKEEFKNGMFRMSFGPAEAGKPVEIKFDGQVNPPLVGRNSGSIAILDGEVEIVRTNLSMLVLP</sequence>
<keyword evidence="2" id="KW-1185">Reference proteome</keyword>
<comment type="caution">
    <text evidence="1">The sequence shown here is derived from an EMBL/GenBank/DDBJ whole genome shotgun (WGS) entry which is preliminary data.</text>
</comment>
<reference evidence="1 2" key="1">
    <citation type="submission" date="2019-01" db="EMBL/GenBank/DDBJ databases">
        <authorList>
            <person name="Chen W.-M."/>
        </authorList>
    </citation>
    <scope>NUCLEOTIDE SEQUENCE [LARGE SCALE GENOMIC DNA]</scope>
    <source>
        <strain evidence="1 2">CCP-7</strain>
    </source>
</reference>
<dbReference type="AlphaFoldDB" id="A0A437LYN2"/>
<dbReference type="Proteomes" id="UP000282971">
    <property type="component" value="Unassembled WGS sequence"/>
</dbReference>
<organism evidence="1 2">
    <name type="scientific">Sphingomonas crocodyli</name>
    <dbReference type="NCBI Taxonomy" id="1979270"/>
    <lineage>
        <taxon>Bacteria</taxon>
        <taxon>Pseudomonadati</taxon>
        <taxon>Pseudomonadota</taxon>
        <taxon>Alphaproteobacteria</taxon>
        <taxon>Sphingomonadales</taxon>
        <taxon>Sphingomonadaceae</taxon>
        <taxon>Sphingomonas</taxon>
    </lineage>
</organism>
<evidence type="ECO:0000313" key="1">
    <source>
        <dbReference type="EMBL" id="RVT90433.1"/>
    </source>
</evidence>
<gene>
    <name evidence="1" type="ORF">EOD43_19440</name>
</gene>